<comment type="cofactor">
    <cofactor evidence="12">
        <name>Mg(2+)</name>
        <dbReference type="ChEBI" id="CHEBI:18420"/>
    </cofactor>
    <text evidence="12">Binds 1 Mg(2+) ion per subunit.</text>
</comment>
<evidence type="ECO:0000259" key="14">
    <source>
        <dbReference type="Pfam" id="PF02775"/>
    </source>
</evidence>
<dbReference type="PANTHER" id="PTHR18968:SF13">
    <property type="entry name" value="ACETOLACTATE SYNTHASE CATALYTIC SUBUNIT, MITOCHONDRIAL"/>
    <property type="match status" value="1"/>
</dbReference>
<dbReference type="InterPro" id="IPR045229">
    <property type="entry name" value="TPP_enz"/>
</dbReference>
<keyword evidence="7 12" id="KW-0479">Metal-binding</keyword>
<dbReference type="GO" id="GO:0005948">
    <property type="term" value="C:acetolactate synthase complex"/>
    <property type="evidence" value="ECO:0007669"/>
    <property type="project" value="TreeGrafter"/>
</dbReference>
<evidence type="ECO:0000256" key="7">
    <source>
        <dbReference type="ARBA" id="ARBA00022723"/>
    </source>
</evidence>
<accession>A0AAJ1BAJ0</accession>
<evidence type="ECO:0000256" key="2">
    <source>
        <dbReference type="ARBA" id="ARBA00005025"/>
    </source>
</evidence>
<evidence type="ECO:0000256" key="12">
    <source>
        <dbReference type="RuleBase" id="RU003591"/>
    </source>
</evidence>
<dbReference type="GO" id="GO:0050660">
    <property type="term" value="F:flavin adenine dinucleotide binding"/>
    <property type="evidence" value="ECO:0007669"/>
    <property type="project" value="InterPro"/>
</dbReference>
<dbReference type="Gene3D" id="3.40.50.1220">
    <property type="entry name" value="TPP-binding domain"/>
    <property type="match status" value="1"/>
</dbReference>
<proteinExistence type="inferred from homology"/>
<dbReference type="InterPro" id="IPR039368">
    <property type="entry name" value="AHAS_TPP"/>
</dbReference>
<dbReference type="Pfam" id="PF02775">
    <property type="entry name" value="TPP_enzyme_C"/>
    <property type="match status" value="1"/>
</dbReference>
<comment type="similarity">
    <text evidence="3 12">Belongs to the TPP enzyme family.</text>
</comment>
<feature type="domain" description="Thiamine pyrophosphate enzyme N-terminal TPP-binding" evidence="15">
    <location>
        <begin position="17"/>
        <end position="130"/>
    </location>
</feature>
<evidence type="ECO:0000313" key="16">
    <source>
        <dbReference type="EMBL" id="MCG4617081.1"/>
    </source>
</evidence>
<dbReference type="InterPro" id="IPR012000">
    <property type="entry name" value="Thiamin_PyroP_enz_cen_dom"/>
</dbReference>
<dbReference type="GO" id="GO:0000287">
    <property type="term" value="F:magnesium ion binding"/>
    <property type="evidence" value="ECO:0007669"/>
    <property type="project" value="UniProtKB-UniRule"/>
</dbReference>
<protein>
    <recommendedName>
        <fullName evidence="4 12">Acetolactate synthase</fullName>
        <ecNumber evidence="4 12">2.2.1.6</ecNumber>
    </recommendedName>
</protein>
<gene>
    <name evidence="16" type="ORF">L0M99_01035</name>
</gene>
<dbReference type="RefSeq" id="WP_238127474.1">
    <property type="nucleotide sequence ID" value="NZ_JAKNHJ010000002.1"/>
</dbReference>
<dbReference type="InterPro" id="IPR029061">
    <property type="entry name" value="THDP-binding"/>
</dbReference>
<evidence type="ECO:0000256" key="4">
    <source>
        <dbReference type="ARBA" id="ARBA00013145"/>
    </source>
</evidence>
<dbReference type="InterPro" id="IPR011766">
    <property type="entry name" value="TPP_enzyme_TPP-bd"/>
</dbReference>
<evidence type="ECO:0000256" key="11">
    <source>
        <dbReference type="ARBA" id="ARBA00048670"/>
    </source>
</evidence>
<feature type="domain" description="Thiamine pyrophosphate enzyme TPP-binding" evidence="14">
    <location>
        <begin position="404"/>
        <end position="559"/>
    </location>
</feature>
<dbReference type="SUPFAM" id="SSF52467">
    <property type="entry name" value="DHS-like NAD/FAD-binding domain"/>
    <property type="match status" value="1"/>
</dbReference>
<evidence type="ECO:0000313" key="17">
    <source>
        <dbReference type="Proteomes" id="UP001200537"/>
    </source>
</evidence>
<evidence type="ECO:0000259" key="13">
    <source>
        <dbReference type="Pfam" id="PF00205"/>
    </source>
</evidence>
<comment type="pathway">
    <text evidence="1 12">Amino-acid biosynthesis; L-isoleucine biosynthesis; L-isoleucine from 2-oxobutanoate: step 1/4.</text>
</comment>
<dbReference type="EMBL" id="JAKNHJ010000002">
    <property type="protein sequence ID" value="MCG4617081.1"/>
    <property type="molecule type" value="Genomic_DNA"/>
</dbReference>
<dbReference type="FunFam" id="3.40.50.970:FF:000007">
    <property type="entry name" value="Acetolactate synthase"/>
    <property type="match status" value="1"/>
</dbReference>
<keyword evidence="9 12" id="KW-0786">Thiamine pyrophosphate</keyword>
<dbReference type="GO" id="GO:0003984">
    <property type="term" value="F:acetolactate synthase activity"/>
    <property type="evidence" value="ECO:0007669"/>
    <property type="project" value="UniProtKB-EC"/>
</dbReference>
<evidence type="ECO:0000256" key="3">
    <source>
        <dbReference type="ARBA" id="ARBA00007812"/>
    </source>
</evidence>
<keyword evidence="5 12" id="KW-0028">Amino-acid biosynthesis</keyword>
<reference evidence="16" key="1">
    <citation type="submission" date="2022-01" db="EMBL/GenBank/DDBJ databases">
        <title>Collection of gut derived symbiotic bacterial strains cultured from healthy donors.</title>
        <authorList>
            <person name="Lin H."/>
            <person name="Kohout C."/>
            <person name="Waligurski E."/>
            <person name="Pamer E.G."/>
        </authorList>
    </citation>
    <scope>NUCLEOTIDE SEQUENCE</scope>
    <source>
        <strain evidence="16">DFI.7.46</strain>
    </source>
</reference>
<dbReference type="Pfam" id="PF02776">
    <property type="entry name" value="TPP_enzyme_N"/>
    <property type="match status" value="1"/>
</dbReference>
<dbReference type="EC" id="2.2.1.6" evidence="4 12"/>
<dbReference type="NCBIfam" id="TIGR00118">
    <property type="entry name" value="acolac_lg"/>
    <property type="match status" value="1"/>
</dbReference>
<feature type="domain" description="Thiamine pyrophosphate enzyme central" evidence="13">
    <location>
        <begin position="206"/>
        <end position="341"/>
    </location>
</feature>
<dbReference type="NCBIfam" id="NF005860">
    <property type="entry name" value="PRK07789.1"/>
    <property type="match status" value="1"/>
</dbReference>
<evidence type="ECO:0000256" key="10">
    <source>
        <dbReference type="ARBA" id="ARBA00023304"/>
    </source>
</evidence>
<evidence type="ECO:0000256" key="5">
    <source>
        <dbReference type="ARBA" id="ARBA00022605"/>
    </source>
</evidence>
<evidence type="ECO:0000259" key="15">
    <source>
        <dbReference type="Pfam" id="PF02776"/>
    </source>
</evidence>
<comment type="caution">
    <text evidence="16">The sequence shown here is derived from an EMBL/GenBank/DDBJ whole genome shotgun (WGS) entry which is preliminary data.</text>
</comment>
<keyword evidence="6 12" id="KW-0808">Transferase</keyword>
<dbReference type="InterPro" id="IPR012001">
    <property type="entry name" value="Thiamin_PyroP_enz_TPP-bd_dom"/>
</dbReference>
<keyword evidence="8 12" id="KW-0460">Magnesium</keyword>
<dbReference type="InterPro" id="IPR012846">
    <property type="entry name" value="Acetolactate_synth_lsu"/>
</dbReference>
<keyword evidence="10 12" id="KW-0100">Branched-chain amino acid biosynthesis</keyword>
<dbReference type="Gene3D" id="3.40.50.970">
    <property type="match status" value="2"/>
</dbReference>
<dbReference type="InterPro" id="IPR000399">
    <property type="entry name" value="TPP-bd_CS"/>
</dbReference>
<dbReference type="GO" id="GO:0030976">
    <property type="term" value="F:thiamine pyrophosphate binding"/>
    <property type="evidence" value="ECO:0007669"/>
    <property type="project" value="UniProtKB-UniRule"/>
</dbReference>
<evidence type="ECO:0000256" key="9">
    <source>
        <dbReference type="ARBA" id="ARBA00023052"/>
    </source>
</evidence>
<evidence type="ECO:0000256" key="1">
    <source>
        <dbReference type="ARBA" id="ARBA00004974"/>
    </source>
</evidence>
<dbReference type="FunFam" id="3.40.50.1220:FF:000008">
    <property type="entry name" value="Acetolactate synthase"/>
    <property type="match status" value="1"/>
</dbReference>
<dbReference type="Proteomes" id="UP001200537">
    <property type="component" value="Unassembled WGS sequence"/>
</dbReference>
<dbReference type="AlphaFoldDB" id="A0AAJ1BAJ0"/>
<evidence type="ECO:0000256" key="8">
    <source>
        <dbReference type="ARBA" id="ARBA00022842"/>
    </source>
</evidence>
<name>A0AAJ1BAJ0_9ACTO</name>
<comment type="pathway">
    <text evidence="2 12">Amino-acid biosynthesis; L-valine biosynthesis; L-valine from pyruvate: step 1/4.</text>
</comment>
<sequence>MSNKEQSPGAAPPPKRMSGARAVVATLERLGVTDVFGLPGGAIMPVFDALYDSQINQIVVRHEQAAGHAAEGYALSSGKTGVAIVTSGPGATNLMTALADAHMDSVPLLAISGQVAASAIGTDAFQESDVVGVSMPITKHNYLVTEPEEIPVTLAKAFHLASTGRKGPVLVDIAKNAQVGELDFSWPVTVDLPGYKVPSKPHAKQIKAAAKLMAQAERPVLYVGGGALAAEATAELKELVEVTDFPVVLTLTAQGAFPSSDPHCLGMPGMHGSVPAVTALQRADVMVALGTRFDDRVTGCLDAFAPDAKVIHADIDPAEISKNRVADIPIVGDLRQTLQGLLPKVKEEMQRNPRDISGWKHHLDYICERYPLAYDEPDDGLLPAQYVVKRIGEMVGKDAIYCTGVGQHQMWSQQFLPHENPRGFLTSAGLGTMGVAIPEALGAQVANPGAQVWAIDGDGCFQMTNQELAVATLENLPIKVAIINNSVLGMVHQWQELFFDSRFSGTLLQDGEGGKDIPDFVKLAEAYGALGLRARTKEQVDQVIAQAMETNDRPVVIDFRVSTDSQVWPMVPAGESNSNVIYAGGQGPVWENEE</sequence>
<dbReference type="GO" id="GO:0009099">
    <property type="term" value="P:L-valine biosynthetic process"/>
    <property type="evidence" value="ECO:0007669"/>
    <property type="project" value="TreeGrafter"/>
</dbReference>
<organism evidence="16 17">
    <name type="scientific">Varibaculum cambriense</name>
    <dbReference type="NCBI Taxonomy" id="184870"/>
    <lineage>
        <taxon>Bacteria</taxon>
        <taxon>Bacillati</taxon>
        <taxon>Actinomycetota</taxon>
        <taxon>Actinomycetes</taxon>
        <taxon>Actinomycetales</taxon>
        <taxon>Actinomycetaceae</taxon>
        <taxon>Varibaculum</taxon>
    </lineage>
</organism>
<dbReference type="SUPFAM" id="SSF52518">
    <property type="entry name" value="Thiamin diphosphate-binding fold (THDP-binding)"/>
    <property type="match status" value="2"/>
</dbReference>
<comment type="cofactor">
    <cofactor evidence="12">
        <name>thiamine diphosphate</name>
        <dbReference type="ChEBI" id="CHEBI:58937"/>
    </cofactor>
    <text evidence="12">Binds 1 thiamine pyrophosphate per subunit.</text>
</comment>
<dbReference type="PANTHER" id="PTHR18968">
    <property type="entry name" value="THIAMINE PYROPHOSPHATE ENZYMES"/>
    <property type="match status" value="1"/>
</dbReference>
<dbReference type="CDD" id="cd02015">
    <property type="entry name" value="TPP_AHAS"/>
    <property type="match status" value="1"/>
</dbReference>
<dbReference type="InterPro" id="IPR029035">
    <property type="entry name" value="DHS-like_NAD/FAD-binding_dom"/>
</dbReference>
<dbReference type="Pfam" id="PF00205">
    <property type="entry name" value="TPP_enzyme_M"/>
    <property type="match status" value="1"/>
</dbReference>
<dbReference type="CDD" id="cd07035">
    <property type="entry name" value="TPP_PYR_POX_like"/>
    <property type="match status" value="1"/>
</dbReference>
<dbReference type="PROSITE" id="PS00187">
    <property type="entry name" value="TPP_ENZYMES"/>
    <property type="match status" value="1"/>
</dbReference>
<dbReference type="GO" id="GO:0009097">
    <property type="term" value="P:isoleucine biosynthetic process"/>
    <property type="evidence" value="ECO:0007669"/>
    <property type="project" value="TreeGrafter"/>
</dbReference>
<evidence type="ECO:0000256" key="6">
    <source>
        <dbReference type="ARBA" id="ARBA00022679"/>
    </source>
</evidence>
<comment type="catalytic activity">
    <reaction evidence="11 12">
        <text>2 pyruvate + H(+) = (2S)-2-acetolactate + CO2</text>
        <dbReference type="Rhea" id="RHEA:25249"/>
        <dbReference type="ChEBI" id="CHEBI:15361"/>
        <dbReference type="ChEBI" id="CHEBI:15378"/>
        <dbReference type="ChEBI" id="CHEBI:16526"/>
        <dbReference type="ChEBI" id="CHEBI:58476"/>
        <dbReference type="EC" id="2.2.1.6"/>
    </reaction>
</comment>